<keyword evidence="2 7" id="KW-0812">Transmembrane</keyword>
<keyword evidence="6 9" id="KW-0675">Receptor</keyword>
<feature type="chain" id="PRO_5040831231" evidence="8">
    <location>
        <begin position="22"/>
        <end position="460"/>
    </location>
</feature>
<evidence type="ECO:0000256" key="7">
    <source>
        <dbReference type="SAM" id="Phobius"/>
    </source>
</evidence>
<evidence type="ECO:0000256" key="4">
    <source>
        <dbReference type="ARBA" id="ARBA00022989"/>
    </source>
</evidence>
<keyword evidence="10" id="KW-1185">Reference proteome</keyword>
<name>A0A9W7TVI8_TRIRA</name>
<accession>A0A9W7TVI8</accession>
<dbReference type="InterPro" id="IPR003531">
    <property type="entry name" value="Hempt_rcpt_S_F1_CS"/>
</dbReference>
<proteinExistence type="predicted"/>
<dbReference type="Gene3D" id="2.60.40.10">
    <property type="entry name" value="Immunoglobulins"/>
    <property type="match status" value="1"/>
</dbReference>
<dbReference type="OrthoDB" id="8897483at2759"/>
<evidence type="ECO:0000256" key="1">
    <source>
        <dbReference type="ARBA" id="ARBA00004167"/>
    </source>
</evidence>
<evidence type="ECO:0000313" key="10">
    <source>
        <dbReference type="Proteomes" id="UP001059041"/>
    </source>
</evidence>
<dbReference type="EMBL" id="JAFHDT010000011">
    <property type="protein sequence ID" value="KAI7803092.1"/>
    <property type="molecule type" value="Genomic_DNA"/>
</dbReference>
<evidence type="ECO:0000256" key="5">
    <source>
        <dbReference type="ARBA" id="ARBA00023136"/>
    </source>
</evidence>
<organism evidence="9 10">
    <name type="scientific">Triplophysa rosa</name>
    <name type="common">Cave loach</name>
    <dbReference type="NCBI Taxonomy" id="992332"/>
    <lineage>
        <taxon>Eukaryota</taxon>
        <taxon>Metazoa</taxon>
        <taxon>Chordata</taxon>
        <taxon>Craniata</taxon>
        <taxon>Vertebrata</taxon>
        <taxon>Euteleostomi</taxon>
        <taxon>Actinopterygii</taxon>
        <taxon>Neopterygii</taxon>
        <taxon>Teleostei</taxon>
        <taxon>Ostariophysi</taxon>
        <taxon>Cypriniformes</taxon>
        <taxon>Nemacheilidae</taxon>
        <taxon>Triplophysa</taxon>
    </lineage>
</organism>
<protein>
    <submittedName>
        <fullName evidence="9">Interleukin 21 receptor</fullName>
    </submittedName>
</protein>
<dbReference type="PANTHER" id="PTHR23037:SF7">
    <property type="entry name" value="INTERLEUKIN-21 RECEPTOR"/>
    <property type="match status" value="1"/>
</dbReference>
<dbReference type="AlphaFoldDB" id="A0A9W7TVI8"/>
<keyword evidence="5 7" id="KW-0472">Membrane</keyword>
<dbReference type="GO" id="GO:0009897">
    <property type="term" value="C:external side of plasma membrane"/>
    <property type="evidence" value="ECO:0007669"/>
    <property type="project" value="TreeGrafter"/>
</dbReference>
<reference evidence="9" key="1">
    <citation type="submission" date="2021-02" db="EMBL/GenBank/DDBJ databases">
        <title>Comparative genomics reveals that relaxation of natural selection precedes convergent phenotypic evolution of cavefish.</title>
        <authorList>
            <person name="Peng Z."/>
        </authorList>
    </citation>
    <scope>NUCLEOTIDE SEQUENCE</scope>
    <source>
        <tissue evidence="9">Muscle</tissue>
    </source>
</reference>
<keyword evidence="4 7" id="KW-1133">Transmembrane helix</keyword>
<dbReference type="InterPro" id="IPR013783">
    <property type="entry name" value="Ig-like_fold"/>
</dbReference>
<comment type="caution">
    <text evidence="9">The sequence shown here is derived from an EMBL/GenBank/DDBJ whole genome shotgun (WGS) entry which is preliminary data.</text>
</comment>
<dbReference type="PANTHER" id="PTHR23037">
    <property type="entry name" value="CYTOKINE RECEPTOR"/>
    <property type="match status" value="1"/>
</dbReference>
<sequence length="460" mass="52472">MIRTGILWIFWTFSLQSKADSHAFTIQHTCDTDYWHTITCSIQLPVTSSGNKNISYWLNLLNDENQIFTCPLQIEHEVYRCVLDRGDTFTDWENFTVKLYHSENSQNDSYLLDSSFIPAKSIKPNAPYNLTLQYINGIHHFSWENGYENHTYQKALLFIYNFLYYKDGHHGNQTSVHPDNKTIEIDETRFEPESKYTAMVRTRIMESNTYNGKWSEWSVATKWTTKHRDKPNQSTIRQINGMIAVGTFVMLGLIILLLSVPAARMKIKEIVWVPTPATYFQPLYTHYQGNFQGWVLAKSPLQDVHVPEECSTIDKIAEVITMLQDQAGKSNVYPPEQCHTPYVGPSTELWAPCQTFDTCSETSIPCEDFSLFCEALPDEVDNLMQSLNTACFTEDELSLKASSLKSLESLGNGEPSEAPVIITPTSVCFKQDYCTLTDTPTGPVPTFTRDVELNGDLSND</sequence>
<dbReference type="InterPro" id="IPR036116">
    <property type="entry name" value="FN3_sf"/>
</dbReference>
<evidence type="ECO:0000256" key="2">
    <source>
        <dbReference type="ARBA" id="ARBA00022692"/>
    </source>
</evidence>
<dbReference type="PROSITE" id="PS01355">
    <property type="entry name" value="HEMATOPO_REC_S_F1"/>
    <property type="match status" value="1"/>
</dbReference>
<evidence type="ECO:0000256" key="6">
    <source>
        <dbReference type="ARBA" id="ARBA00023170"/>
    </source>
</evidence>
<evidence type="ECO:0000256" key="8">
    <source>
        <dbReference type="SAM" id="SignalP"/>
    </source>
</evidence>
<gene>
    <name evidence="9" type="ORF">IRJ41_002624</name>
</gene>
<evidence type="ECO:0000313" key="9">
    <source>
        <dbReference type="EMBL" id="KAI7803092.1"/>
    </source>
</evidence>
<evidence type="ECO:0000256" key="3">
    <source>
        <dbReference type="ARBA" id="ARBA00022729"/>
    </source>
</evidence>
<dbReference type="Proteomes" id="UP001059041">
    <property type="component" value="Linkage Group LG11"/>
</dbReference>
<dbReference type="GO" id="GO:0004896">
    <property type="term" value="F:cytokine receptor activity"/>
    <property type="evidence" value="ECO:0007669"/>
    <property type="project" value="InterPro"/>
</dbReference>
<comment type="subcellular location">
    <subcellularLocation>
        <location evidence="1">Membrane</location>
        <topology evidence="1">Single-pass membrane protein</topology>
    </subcellularLocation>
</comment>
<dbReference type="SUPFAM" id="SSF49265">
    <property type="entry name" value="Fibronectin type III"/>
    <property type="match status" value="1"/>
</dbReference>
<keyword evidence="3 8" id="KW-0732">Signal</keyword>
<feature type="transmembrane region" description="Helical" evidence="7">
    <location>
        <begin position="239"/>
        <end position="260"/>
    </location>
</feature>
<feature type="signal peptide" evidence="8">
    <location>
        <begin position="1"/>
        <end position="21"/>
    </location>
</feature>